<organism evidence="3">
    <name type="scientific">Blumeria graminis f. sp. tritici 96224</name>
    <dbReference type="NCBI Taxonomy" id="1268274"/>
    <lineage>
        <taxon>Eukaryota</taxon>
        <taxon>Fungi</taxon>
        <taxon>Dikarya</taxon>
        <taxon>Ascomycota</taxon>
        <taxon>Pezizomycotina</taxon>
        <taxon>Leotiomycetes</taxon>
        <taxon>Erysiphales</taxon>
        <taxon>Erysiphaceae</taxon>
        <taxon>Blumeria</taxon>
    </lineage>
</organism>
<feature type="compositionally biased region" description="Polar residues" evidence="1">
    <location>
        <begin position="236"/>
        <end position="254"/>
    </location>
</feature>
<feature type="compositionally biased region" description="Polar residues" evidence="1">
    <location>
        <begin position="314"/>
        <end position="334"/>
    </location>
</feature>
<dbReference type="InterPro" id="IPR037651">
    <property type="entry name" value="Swc3"/>
</dbReference>
<protein>
    <submittedName>
        <fullName evidence="3">Bgt-2184</fullName>
    </submittedName>
</protein>
<dbReference type="EMBL" id="UIGY01000047">
    <property type="protein sequence ID" value="SUZ09300.1"/>
    <property type="molecule type" value="Genomic_DNA"/>
</dbReference>
<gene>
    <name evidence="3" type="ORF">BGT96224V2_LOCUS2464</name>
</gene>
<feature type="region of interest" description="Disordered" evidence="1">
    <location>
        <begin position="1"/>
        <end position="63"/>
    </location>
</feature>
<feature type="compositionally biased region" description="Basic and acidic residues" evidence="1">
    <location>
        <begin position="199"/>
        <end position="211"/>
    </location>
</feature>
<feature type="compositionally biased region" description="Low complexity" evidence="1">
    <location>
        <begin position="23"/>
        <end position="35"/>
    </location>
</feature>
<dbReference type="Pfam" id="PF24707">
    <property type="entry name" value="Swc3"/>
    <property type="match status" value="1"/>
</dbReference>
<evidence type="ECO:0000256" key="1">
    <source>
        <dbReference type="SAM" id="MobiDB-lite"/>
    </source>
</evidence>
<evidence type="ECO:0000313" key="3">
    <source>
        <dbReference type="EMBL" id="SUZ09300.1"/>
    </source>
</evidence>
<evidence type="ECO:0000259" key="2">
    <source>
        <dbReference type="Pfam" id="PF24707"/>
    </source>
</evidence>
<dbReference type="GO" id="GO:0140849">
    <property type="term" value="F:ATP-dependent H2AZ histone chaperone activity"/>
    <property type="evidence" value="ECO:0007669"/>
    <property type="project" value="InterPro"/>
</dbReference>
<dbReference type="AlphaFoldDB" id="A0A381L702"/>
<feature type="region of interest" description="Disordered" evidence="1">
    <location>
        <begin position="314"/>
        <end position="371"/>
    </location>
</feature>
<sequence>MEKKRKLPARAARVESNSKKRTTTPPGSQTHTTVTSLPVNVPPERTPLPTSIAPGKPLPTVTQPQSISLSVKEYQSIPESGILSESLARSRQRWTTEGIFEKYWTKVKKGKNTSVEPHGNPSKDSMVKLGTCTITVEPHVFEATIFTVKETNLRPKAPMQASISLPTLQYGPPGGSMPPTQPDEITYSQTSAGNPPVPHCDEGEQKHKNAVDGRPTTIFSPNEEPIEKMSPKLSAPNKTSAPSKNQSSNQSTEPVTAPKGTDPVIQMLAQKAATDQDLKDLMRTVANGQATPEQLKQFQNQIDDLARLHQIQQMPADQPNPSSDKNKSAVSGQDCSIPPLNSLGSNSVAPVAPPTVQDQPNSQVLRCKGPTSSKKPECTGVVFEFVGGNGDRYSFPKYSILEQISGTNQVIVSFLIIRKGSNADSHNYNPSLDYYQPMTIRIHTHQSRQLEALQKAVESPEEVRRWMDKVMDECQRAEYVLLAMRLPREAESSASIEGKSGAEKTDQINMQVKWVTTASTSTMTKSRVTKKMTTEEERLQNCISSIAAAT</sequence>
<dbReference type="PANTHER" id="PTHR28108:SF1">
    <property type="entry name" value="SWR1-COMPLEX PROTEIN 3"/>
    <property type="match status" value="1"/>
</dbReference>
<name>A0A381L702_BLUGR</name>
<feature type="region of interest" description="Disordered" evidence="1">
    <location>
        <begin position="164"/>
        <end position="261"/>
    </location>
</feature>
<dbReference type="OrthoDB" id="5338195at2759"/>
<dbReference type="PANTHER" id="PTHR28108">
    <property type="entry name" value="SWR1-COMPLEX PROTEIN 3"/>
    <property type="match status" value="1"/>
</dbReference>
<feature type="domain" description="SWR1-complex protein 3" evidence="2">
    <location>
        <begin position="58"/>
        <end position="151"/>
    </location>
</feature>
<accession>A0A381L702</accession>
<reference evidence="3" key="1">
    <citation type="submission" date="2018-07" db="EMBL/GenBank/DDBJ databases">
        <authorList>
            <person name="Quirk P.G."/>
            <person name="Krulwich T.A."/>
        </authorList>
    </citation>
    <scope>NUCLEOTIDE SEQUENCE</scope>
    <source>
        <strain evidence="3">96224</strain>
    </source>
</reference>
<dbReference type="InterPro" id="IPR057558">
    <property type="entry name" value="Swc3_dom"/>
</dbReference>
<proteinExistence type="predicted"/>
<dbReference type="GO" id="GO:0000812">
    <property type="term" value="C:Swr1 complex"/>
    <property type="evidence" value="ECO:0007669"/>
    <property type="project" value="InterPro"/>
</dbReference>